<organism evidence="1 2">
    <name type="scientific">Entomophthora muscae</name>
    <dbReference type="NCBI Taxonomy" id="34485"/>
    <lineage>
        <taxon>Eukaryota</taxon>
        <taxon>Fungi</taxon>
        <taxon>Fungi incertae sedis</taxon>
        <taxon>Zoopagomycota</taxon>
        <taxon>Entomophthoromycotina</taxon>
        <taxon>Entomophthoromycetes</taxon>
        <taxon>Entomophthorales</taxon>
        <taxon>Entomophthoraceae</taxon>
        <taxon>Entomophthora</taxon>
    </lineage>
</organism>
<reference evidence="1" key="1">
    <citation type="submission" date="2022-04" db="EMBL/GenBank/DDBJ databases">
        <title>Genome of the entomopathogenic fungus Entomophthora muscae.</title>
        <authorList>
            <person name="Elya C."/>
            <person name="Lovett B.R."/>
            <person name="Lee E."/>
            <person name="Macias A.M."/>
            <person name="Hajek A.E."/>
            <person name="De Bivort B.L."/>
            <person name="Kasson M.T."/>
            <person name="De Fine Licht H.H."/>
            <person name="Stajich J.E."/>
        </authorList>
    </citation>
    <scope>NUCLEOTIDE SEQUENCE</scope>
    <source>
        <strain evidence="1">Berkeley</strain>
    </source>
</reference>
<proteinExistence type="predicted"/>
<dbReference type="EMBL" id="QTSX02002885">
    <property type="protein sequence ID" value="KAJ9073819.1"/>
    <property type="molecule type" value="Genomic_DNA"/>
</dbReference>
<gene>
    <name evidence="1" type="ORF">DSO57_1012567</name>
</gene>
<accession>A0ACC2TGM1</accession>
<sequence length="103" mass="12303">MNTWLILFSSVLRTQSYPLQENRYAPQMAGVETLPFFRAQKRMPEIRRRDPGVNFSVPPKNKALSWTRKVRRKRKKVSKPPSPANPHQRNSGRQEKYRFSREY</sequence>
<keyword evidence="2" id="KW-1185">Reference proteome</keyword>
<name>A0ACC2TGM1_9FUNG</name>
<comment type="caution">
    <text evidence="1">The sequence shown here is derived from an EMBL/GenBank/DDBJ whole genome shotgun (WGS) entry which is preliminary data.</text>
</comment>
<dbReference type="Proteomes" id="UP001165960">
    <property type="component" value="Unassembled WGS sequence"/>
</dbReference>
<protein>
    <submittedName>
        <fullName evidence="1">Uncharacterized protein</fullName>
    </submittedName>
</protein>
<evidence type="ECO:0000313" key="1">
    <source>
        <dbReference type="EMBL" id="KAJ9073819.1"/>
    </source>
</evidence>
<evidence type="ECO:0000313" key="2">
    <source>
        <dbReference type="Proteomes" id="UP001165960"/>
    </source>
</evidence>